<dbReference type="SUPFAM" id="SSF51556">
    <property type="entry name" value="Metallo-dependent hydrolases"/>
    <property type="match status" value="1"/>
</dbReference>
<accession>X0T0Q7</accession>
<proteinExistence type="predicted"/>
<dbReference type="Pfam" id="PF07969">
    <property type="entry name" value="Amidohydro_3"/>
    <property type="match status" value="1"/>
</dbReference>
<evidence type="ECO:0000259" key="1">
    <source>
        <dbReference type="Pfam" id="PF07969"/>
    </source>
</evidence>
<gene>
    <name evidence="2" type="ORF">S01H1_10171</name>
</gene>
<organism evidence="2">
    <name type="scientific">marine sediment metagenome</name>
    <dbReference type="NCBI Taxonomy" id="412755"/>
    <lineage>
        <taxon>unclassified sequences</taxon>
        <taxon>metagenomes</taxon>
        <taxon>ecological metagenomes</taxon>
    </lineage>
</organism>
<sequence>MRDEGQRLFAAVDEVIDIAHRSRASLQISHLKLEGKSNWGRAADLLARIDRARAEGVDVHWDQYPYTAYGSGLIDAIPPAWRARGVDQVLSRLSDKQFSDSLKQAMLRGTETWRSPLEEIQIEKIIVTEVKNDLEYVGKTIGELATTWQREPVDAIIRLLTTQEGSVKVVVPAMSEEDVEVIMKHPDTMISSDGRAVSPQGHYAHLHPHPRYYGAFPRVLGRYVREKGILSLNEAIRKMTSLPASRLGLRDRGMIAKGQAADIVIFNPQTVIDQATFQQPCRFPQGIEYVLVNGDMVIKEGEHTGRYPGRLLKRQ</sequence>
<name>X0T0Q7_9ZZZZ</name>
<dbReference type="EMBL" id="BARS01005196">
    <property type="protein sequence ID" value="GAF69635.1"/>
    <property type="molecule type" value="Genomic_DNA"/>
</dbReference>
<dbReference type="InterPro" id="IPR011059">
    <property type="entry name" value="Metal-dep_hydrolase_composite"/>
</dbReference>
<evidence type="ECO:0000313" key="2">
    <source>
        <dbReference type="EMBL" id="GAF69635.1"/>
    </source>
</evidence>
<comment type="caution">
    <text evidence="2">The sequence shown here is derived from an EMBL/GenBank/DDBJ whole genome shotgun (WGS) entry which is preliminary data.</text>
</comment>
<dbReference type="InterPro" id="IPR032466">
    <property type="entry name" value="Metal_Hydrolase"/>
</dbReference>
<reference evidence="2" key="1">
    <citation type="journal article" date="2014" name="Front. Microbiol.">
        <title>High frequency of phylogenetically diverse reductive dehalogenase-homologous genes in deep subseafloor sedimentary metagenomes.</title>
        <authorList>
            <person name="Kawai M."/>
            <person name="Futagami T."/>
            <person name="Toyoda A."/>
            <person name="Takaki Y."/>
            <person name="Nishi S."/>
            <person name="Hori S."/>
            <person name="Arai W."/>
            <person name="Tsubouchi T."/>
            <person name="Morono Y."/>
            <person name="Uchiyama I."/>
            <person name="Ito T."/>
            <person name="Fujiyama A."/>
            <person name="Inagaki F."/>
            <person name="Takami H."/>
        </authorList>
    </citation>
    <scope>NUCLEOTIDE SEQUENCE</scope>
    <source>
        <strain evidence="2">Expedition CK06-06</strain>
    </source>
</reference>
<dbReference type="GO" id="GO:0016810">
    <property type="term" value="F:hydrolase activity, acting on carbon-nitrogen (but not peptide) bonds"/>
    <property type="evidence" value="ECO:0007669"/>
    <property type="project" value="InterPro"/>
</dbReference>
<dbReference type="SUPFAM" id="SSF51338">
    <property type="entry name" value="Composite domain of metallo-dependent hydrolases"/>
    <property type="match status" value="1"/>
</dbReference>
<feature type="domain" description="Amidohydrolase 3" evidence="1">
    <location>
        <begin position="205"/>
        <end position="297"/>
    </location>
</feature>
<dbReference type="InterPro" id="IPR013108">
    <property type="entry name" value="Amidohydro_3"/>
</dbReference>
<protein>
    <recommendedName>
        <fullName evidence="1">Amidohydrolase 3 domain-containing protein</fullName>
    </recommendedName>
</protein>
<dbReference type="AlphaFoldDB" id="X0T0Q7"/>
<dbReference type="Gene3D" id="3.20.20.140">
    <property type="entry name" value="Metal-dependent hydrolases"/>
    <property type="match status" value="2"/>
</dbReference>